<sequence>MAGRRKKSERTEDPPAPGPDWNTRLRRGHPIHPGLVRAGAKDAVRRSGDVMLDLSGLTFVDVGGATALVLAAQDLDGRRRLVIRGPPPTPWRTWAALLPDSVAIEAMTHVRG</sequence>
<reference evidence="3 4" key="1">
    <citation type="submission" date="2018-11" db="EMBL/GenBank/DDBJ databases">
        <title>The Potential of Streptomyces as Biocontrol Agents against the Tomato grey mould, Botrytis cinerea (Gray mold) Frontiers in Microbiology.</title>
        <authorList>
            <person name="Li D."/>
        </authorList>
    </citation>
    <scope>NUCLEOTIDE SEQUENCE [LARGE SCALE GENOMIC DNA]</scope>
    <source>
        <strain evidence="3 4">NEAU-LD23</strain>
    </source>
</reference>
<dbReference type="AlphaFoldDB" id="A0A3M8WA50"/>
<evidence type="ECO:0000256" key="1">
    <source>
        <dbReference type="SAM" id="MobiDB-lite"/>
    </source>
</evidence>
<protein>
    <submittedName>
        <fullName evidence="3">STAS domain-containing protein</fullName>
    </submittedName>
</protein>
<dbReference type="SUPFAM" id="SSF52091">
    <property type="entry name" value="SpoIIaa-like"/>
    <property type="match status" value="1"/>
</dbReference>
<dbReference type="InterPro" id="IPR036513">
    <property type="entry name" value="STAS_dom_sf"/>
</dbReference>
<dbReference type="Gene3D" id="3.30.750.24">
    <property type="entry name" value="STAS domain"/>
    <property type="match status" value="1"/>
</dbReference>
<feature type="domain" description="MlaB-like STAS" evidence="2">
    <location>
        <begin position="38"/>
        <end position="89"/>
    </location>
</feature>
<accession>A0A3M8WA50</accession>
<keyword evidence="4" id="KW-1185">Reference proteome</keyword>
<dbReference type="Pfam" id="PF13466">
    <property type="entry name" value="STAS_2"/>
    <property type="match status" value="1"/>
</dbReference>
<comment type="caution">
    <text evidence="3">The sequence shown here is derived from an EMBL/GenBank/DDBJ whole genome shotgun (WGS) entry which is preliminary data.</text>
</comment>
<gene>
    <name evidence="3" type="ORF">EEJ42_14120</name>
</gene>
<dbReference type="Proteomes" id="UP000275401">
    <property type="component" value="Unassembled WGS sequence"/>
</dbReference>
<feature type="region of interest" description="Disordered" evidence="1">
    <location>
        <begin position="1"/>
        <end position="40"/>
    </location>
</feature>
<evidence type="ECO:0000313" key="3">
    <source>
        <dbReference type="EMBL" id="RNG27002.1"/>
    </source>
</evidence>
<evidence type="ECO:0000313" key="4">
    <source>
        <dbReference type="Proteomes" id="UP000275401"/>
    </source>
</evidence>
<proteinExistence type="predicted"/>
<name>A0A3M8WA50_9ACTN</name>
<organism evidence="3 4">
    <name type="scientific">Streptomyces botrytidirepellens</name>
    <dbReference type="NCBI Taxonomy" id="2486417"/>
    <lineage>
        <taxon>Bacteria</taxon>
        <taxon>Bacillati</taxon>
        <taxon>Actinomycetota</taxon>
        <taxon>Actinomycetes</taxon>
        <taxon>Kitasatosporales</taxon>
        <taxon>Streptomycetaceae</taxon>
        <taxon>Streptomyces</taxon>
    </lineage>
</organism>
<dbReference type="RefSeq" id="WP_123100288.1">
    <property type="nucleotide sequence ID" value="NZ_RIBZ01000179.1"/>
</dbReference>
<dbReference type="InterPro" id="IPR058548">
    <property type="entry name" value="MlaB-like_STAS"/>
</dbReference>
<dbReference type="EMBL" id="RIBZ01000179">
    <property type="protein sequence ID" value="RNG27002.1"/>
    <property type="molecule type" value="Genomic_DNA"/>
</dbReference>
<evidence type="ECO:0000259" key="2">
    <source>
        <dbReference type="Pfam" id="PF13466"/>
    </source>
</evidence>